<evidence type="ECO:0000256" key="1">
    <source>
        <dbReference type="SAM" id="Phobius"/>
    </source>
</evidence>
<feature type="transmembrane region" description="Helical" evidence="1">
    <location>
        <begin position="18"/>
        <end position="43"/>
    </location>
</feature>
<keyword evidence="1" id="KW-1133">Transmembrane helix</keyword>
<sequence>MICEFVVYYSLSLSYTKLFILFALNILYFFRFTIYKWCVLFLFKKIKYGNISFIERSAVLKSDYTLEQVDKELLNVVNHPNDPNVIIYITNEKFYENFLFYGELGLEKSFNFDFYTENLYELFEIIYSPPSPEWIIYKNFSDAFNLKSETEVENTLDYNNEEFIFHVDESSDFSTEKIKIVIHNGNFDFKNTSISNATIFTDKEISKKIIYKRVERFVPTGFSDKSYYDTFLKFLFEKNYLSLNTYFK</sequence>
<protein>
    <submittedName>
        <fullName evidence="2">Uncharacterized protein</fullName>
    </submittedName>
</protein>
<organism evidence="2">
    <name type="scientific">viral metagenome</name>
    <dbReference type="NCBI Taxonomy" id="1070528"/>
    <lineage>
        <taxon>unclassified sequences</taxon>
        <taxon>metagenomes</taxon>
        <taxon>organismal metagenomes</taxon>
    </lineage>
</organism>
<evidence type="ECO:0000313" key="2">
    <source>
        <dbReference type="EMBL" id="QHT83381.1"/>
    </source>
</evidence>
<keyword evidence="1" id="KW-0812">Transmembrane</keyword>
<keyword evidence="1" id="KW-0472">Membrane</keyword>
<name>A0A6C0HRS8_9ZZZZ</name>
<accession>A0A6C0HRS8</accession>
<dbReference type="AlphaFoldDB" id="A0A6C0HRS8"/>
<reference evidence="2" key="1">
    <citation type="journal article" date="2020" name="Nature">
        <title>Giant virus diversity and host interactions through global metagenomics.</title>
        <authorList>
            <person name="Schulz F."/>
            <person name="Roux S."/>
            <person name="Paez-Espino D."/>
            <person name="Jungbluth S."/>
            <person name="Walsh D.A."/>
            <person name="Denef V.J."/>
            <person name="McMahon K.D."/>
            <person name="Konstantinidis K.T."/>
            <person name="Eloe-Fadrosh E.A."/>
            <person name="Kyrpides N.C."/>
            <person name="Woyke T."/>
        </authorList>
    </citation>
    <scope>NUCLEOTIDE SEQUENCE</scope>
    <source>
        <strain evidence="2">GVMAG-M-3300023184-167</strain>
    </source>
</reference>
<dbReference type="EMBL" id="MN740008">
    <property type="protein sequence ID" value="QHT83381.1"/>
    <property type="molecule type" value="Genomic_DNA"/>
</dbReference>
<proteinExistence type="predicted"/>